<reference evidence="11 12" key="1">
    <citation type="submission" date="2007-03" db="EMBL/GenBank/DDBJ databases">
        <title>Complete sequence of Desulfotomaculum reducens MI-1.</title>
        <authorList>
            <consortium name="US DOE Joint Genome Institute"/>
            <person name="Copeland A."/>
            <person name="Lucas S."/>
            <person name="Lapidus A."/>
            <person name="Barry K."/>
            <person name="Detter J.C."/>
            <person name="Glavina del Rio T."/>
            <person name="Hammon N."/>
            <person name="Israni S."/>
            <person name="Dalin E."/>
            <person name="Tice H."/>
            <person name="Pitluck S."/>
            <person name="Sims D."/>
            <person name="Brettin T."/>
            <person name="Bruce D."/>
            <person name="Han C."/>
            <person name="Tapia R."/>
            <person name="Schmutz J."/>
            <person name="Larimer F."/>
            <person name="Land M."/>
            <person name="Hauser L."/>
            <person name="Kyrpides N."/>
            <person name="Kim E."/>
            <person name="Tebo B.M."/>
            <person name="Richardson P."/>
        </authorList>
    </citation>
    <scope>NUCLEOTIDE SEQUENCE [LARGE SCALE GENOMIC DNA]</scope>
    <source>
        <strain evidence="11 12">MI-1</strain>
    </source>
</reference>
<dbReference type="Gene3D" id="3.30.565.10">
    <property type="entry name" value="Histidine kinase-like ATPase, C-terminal domain"/>
    <property type="match status" value="1"/>
</dbReference>
<comment type="subcellular location">
    <subcellularLocation>
        <location evidence="2">Membrane</location>
    </subcellularLocation>
</comment>
<evidence type="ECO:0000259" key="10">
    <source>
        <dbReference type="PROSITE" id="PS50109"/>
    </source>
</evidence>
<dbReference type="InterPro" id="IPR036097">
    <property type="entry name" value="HisK_dim/P_sf"/>
</dbReference>
<name>A4J5L4_DESRM</name>
<dbReference type="CDD" id="cd00082">
    <property type="entry name" value="HisKA"/>
    <property type="match status" value="1"/>
</dbReference>
<dbReference type="STRING" id="349161.Dred_1842"/>
<dbReference type="RefSeq" id="WP_011878179.1">
    <property type="nucleotide sequence ID" value="NC_009253.1"/>
</dbReference>
<dbReference type="InterPro" id="IPR003594">
    <property type="entry name" value="HATPase_dom"/>
</dbReference>
<accession>A4J5L4</accession>
<keyword evidence="7" id="KW-0902">Two-component regulatory system</keyword>
<dbReference type="CDD" id="cd00075">
    <property type="entry name" value="HATPase"/>
    <property type="match status" value="1"/>
</dbReference>
<dbReference type="HOGENOM" id="CLU_000445_89_3_9"/>
<evidence type="ECO:0000256" key="7">
    <source>
        <dbReference type="ARBA" id="ARBA00023012"/>
    </source>
</evidence>
<dbReference type="GO" id="GO:0016020">
    <property type="term" value="C:membrane"/>
    <property type="evidence" value="ECO:0007669"/>
    <property type="project" value="UniProtKB-SubCell"/>
</dbReference>
<proteinExistence type="predicted"/>
<evidence type="ECO:0000256" key="9">
    <source>
        <dbReference type="SAM" id="Coils"/>
    </source>
</evidence>
<keyword evidence="6 11" id="KW-0418">Kinase</keyword>
<evidence type="ECO:0000256" key="3">
    <source>
        <dbReference type="ARBA" id="ARBA00012438"/>
    </source>
</evidence>
<dbReference type="Pfam" id="PF00512">
    <property type="entry name" value="HisKA"/>
    <property type="match status" value="1"/>
</dbReference>
<dbReference type="SMART" id="SM00388">
    <property type="entry name" value="HisKA"/>
    <property type="match status" value="1"/>
</dbReference>
<dbReference type="PRINTS" id="PR00344">
    <property type="entry name" value="BCTRLSENSOR"/>
</dbReference>
<dbReference type="Proteomes" id="UP000001556">
    <property type="component" value="Chromosome"/>
</dbReference>
<feature type="coiled-coil region" evidence="9">
    <location>
        <begin position="70"/>
        <end position="97"/>
    </location>
</feature>
<dbReference type="SMART" id="SM00387">
    <property type="entry name" value="HATPase_c"/>
    <property type="match status" value="1"/>
</dbReference>
<organism evidence="11 12">
    <name type="scientific">Desulforamulus reducens (strain ATCC BAA-1160 / DSM 100696 / MI-1)</name>
    <name type="common">Desulfotomaculum reducens</name>
    <dbReference type="NCBI Taxonomy" id="349161"/>
    <lineage>
        <taxon>Bacteria</taxon>
        <taxon>Bacillati</taxon>
        <taxon>Bacillota</taxon>
        <taxon>Clostridia</taxon>
        <taxon>Eubacteriales</taxon>
        <taxon>Peptococcaceae</taxon>
        <taxon>Desulforamulus</taxon>
    </lineage>
</organism>
<evidence type="ECO:0000313" key="12">
    <source>
        <dbReference type="Proteomes" id="UP000001556"/>
    </source>
</evidence>
<dbReference type="SUPFAM" id="SSF47384">
    <property type="entry name" value="Homodimeric domain of signal transducing histidine kinase"/>
    <property type="match status" value="1"/>
</dbReference>
<dbReference type="Gene3D" id="1.10.287.130">
    <property type="match status" value="1"/>
</dbReference>
<dbReference type="InterPro" id="IPR036890">
    <property type="entry name" value="HATPase_C_sf"/>
</dbReference>
<sequence length="324" mass="36830">MAKKILQDNTRVLFDKEFDVLKVAKEKLNREQVQKSALYPEYKELVESYEKLLKVTAKIFKISDIQGRVLKNHESHLNKVNENLRQLEESRRQLVSDISHELGTPMTSIQGYLKAMLDNVIEPDRQYLNLIYDKTLLVNQLVEDLFELSKLEANQVSFNFKEVTIQDLMANITRKFALDFKNSGINFMIDPIENLTPDNHIIMNVDPARIDQVMVNLINNAVKYTPTGGTIRIQCQIQNAEKDGEVIIKVIDSGSGIDEKSLPFVFDRFFKGTQSQKVGGTGLGLAIAKQIIIKHGGYIGVDSMVNKGSTFYFSLPISVQHKSY</sequence>
<keyword evidence="12" id="KW-1185">Reference proteome</keyword>
<dbReference type="PANTHER" id="PTHR43711">
    <property type="entry name" value="TWO-COMPONENT HISTIDINE KINASE"/>
    <property type="match status" value="1"/>
</dbReference>
<dbReference type="EMBL" id="CP000612">
    <property type="protein sequence ID" value="ABO50367.1"/>
    <property type="molecule type" value="Genomic_DNA"/>
</dbReference>
<evidence type="ECO:0000256" key="8">
    <source>
        <dbReference type="ARBA" id="ARBA00023136"/>
    </source>
</evidence>
<keyword evidence="8" id="KW-0472">Membrane</keyword>
<evidence type="ECO:0000256" key="6">
    <source>
        <dbReference type="ARBA" id="ARBA00022777"/>
    </source>
</evidence>
<dbReference type="Pfam" id="PF02518">
    <property type="entry name" value="HATPase_c"/>
    <property type="match status" value="1"/>
</dbReference>
<evidence type="ECO:0000256" key="2">
    <source>
        <dbReference type="ARBA" id="ARBA00004370"/>
    </source>
</evidence>
<keyword evidence="4" id="KW-0597">Phosphoprotein</keyword>
<gene>
    <name evidence="11" type="ordered locus">Dred_1842</name>
</gene>
<protein>
    <recommendedName>
        <fullName evidence="3">histidine kinase</fullName>
        <ecNumber evidence="3">2.7.13.3</ecNumber>
    </recommendedName>
</protein>
<dbReference type="eggNOG" id="COG2205">
    <property type="taxonomic scope" value="Bacteria"/>
</dbReference>
<feature type="domain" description="Histidine kinase" evidence="10">
    <location>
        <begin position="97"/>
        <end position="319"/>
    </location>
</feature>
<evidence type="ECO:0000256" key="4">
    <source>
        <dbReference type="ARBA" id="ARBA00022553"/>
    </source>
</evidence>
<dbReference type="EC" id="2.7.13.3" evidence="3"/>
<dbReference type="OrthoDB" id="112712at2"/>
<comment type="catalytic activity">
    <reaction evidence="1">
        <text>ATP + protein L-histidine = ADP + protein N-phospho-L-histidine.</text>
        <dbReference type="EC" id="2.7.13.3"/>
    </reaction>
</comment>
<dbReference type="InterPro" id="IPR004358">
    <property type="entry name" value="Sig_transdc_His_kin-like_C"/>
</dbReference>
<keyword evidence="5" id="KW-0808">Transferase</keyword>
<dbReference type="FunFam" id="3.30.565.10:FF:000006">
    <property type="entry name" value="Sensor histidine kinase WalK"/>
    <property type="match status" value="1"/>
</dbReference>
<dbReference type="InterPro" id="IPR050736">
    <property type="entry name" value="Sensor_HK_Regulatory"/>
</dbReference>
<dbReference type="GO" id="GO:0000155">
    <property type="term" value="F:phosphorelay sensor kinase activity"/>
    <property type="evidence" value="ECO:0007669"/>
    <property type="project" value="InterPro"/>
</dbReference>
<dbReference type="InterPro" id="IPR003661">
    <property type="entry name" value="HisK_dim/P_dom"/>
</dbReference>
<evidence type="ECO:0000256" key="1">
    <source>
        <dbReference type="ARBA" id="ARBA00000085"/>
    </source>
</evidence>
<dbReference type="FunFam" id="1.10.287.130:FF:000001">
    <property type="entry name" value="Two-component sensor histidine kinase"/>
    <property type="match status" value="1"/>
</dbReference>
<evidence type="ECO:0000313" key="11">
    <source>
        <dbReference type="EMBL" id="ABO50367.1"/>
    </source>
</evidence>
<dbReference type="SUPFAM" id="SSF55874">
    <property type="entry name" value="ATPase domain of HSP90 chaperone/DNA topoisomerase II/histidine kinase"/>
    <property type="match status" value="1"/>
</dbReference>
<keyword evidence="9" id="KW-0175">Coiled coil</keyword>
<dbReference type="PANTHER" id="PTHR43711:SF1">
    <property type="entry name" value="HISTIDINE KINASE 1"/>
    <property type="match status" value="1"/>
</dbReference>
<dbReference type="AlphaFoldDB" id="A4J5L4"/>
<dbReference type="InterPro" id="IPR005467">
    <property type="entry name" value="His_kinase_dom"/>
</dbReference>
<dbReference type="PROSITE" id="PS50109">
    <property type="entry name" value="HIS_KIN"/>
    <property type="match status" value="1"/>
</dbReference>
<evidence type="ECO:0000256" key="5">
    <source>
        <dbReference type="ARBA" id="ARBA00022679"/>
    </source>
</evidence>
<dbReference type="KEGG" id="drm:Dred_1842"/>